<dbReference type="PANTHER" id="PTHR47926">
    <property type="entry name" value="PENTATRICOPEPTIDE REPEAT-CONTAINING PROTEIN"/>
    <property type="match status" value="1"/>
</dbReference>
<dbReference type="FunFam" id="1.25.40.10:FF:000343">
    <property type="entry name" value="Pentatricopeptide repeat-containing protein At3g58590"/>
    <property type="match status" value="1"/>
</dbReference>
<keyword evidence="6" id="KW-1185">Reference proteome</keyword>
<dbReference type="PANTHER" id="PTHR47926:SF452">
    <property type="entry name" value="PENTATRICOPEPTIDE REPEAT-CONTAINING PROTEIN"/>
    <property type="match status" value="1"/>
</dbReference>
<sequence>MAALLTHATLPISYSPMKSLPPKCSLATTRNYKAVNPIPSKSALKQERRKINPSKRLPMYEKTQSLCSLVESGPLSDALHLFEEMPQREAFAWNVIIRGLVDAGFFDEAIHYYYRMQFEETKPDYFTYPFVIKACAGLLSLNHGQKAHARLTKCGLGVDVYICNSLIAMYAKLGFVECAERLFEEMVIRDLVSWNSMISAYVSIGDGCRALMYFCSMQASGMVRDRFSIIGALGACSLECFPEKGKEIHCQVIKLGLDMDVMVQTAIVDMYGKCLEVKYAERYFNGIVHKSIGAWNAMIGSYVVNDLQHESLACLKKMQDDDKLVPDVITTINLLPACAQLGALQQGRSIHGFAFRQGFVSHPVLETALVDMYGKCRRLSLAKILFSQMTSKTSVSWNVMAAAYVRNGCYTEALQLFQSFLKADMEPDAFLITSILSAYAEFALQRECEQIHAYIAKSGFVLSTSVSNAIVHMYATCGDLISARKVFDGIFHKDVVSWNTIIMAYALHCFGKDAVELFKEMQEKNIQPNGSTFVSLLSSCSIAGMVDEGWKYFNLMKREYGIDPGIEHYGCMLDLLGRRGNLDLALRFIEEMPLVPTSRIWGSLLAASRNRKSTEFAEYAAKHILSLDQDNTGCYVLLSNLYAKLERWEDVERIHFIMSKEGIERTVGCSTVEIDGKVQRFFNHDQCHKEISKIYDALDVISTKIGEHNYVHTLARFSPTKVAKKRENSPELHSVRLAITSGLISTTIGRAIIVRKNIRLCEDCHVVAKKISEITKREIVVGDSKIFHHFKCGKCSCGDYCSYHLTLFSTSVVAPEEVVKEVMPVFLDDGVCNGNDVSKHWHS</sequence>
<dbReference type="InterPro" id="IPR046960">
    <property type="entry name" value="PPR_At4g14850-like_plant"/>
</dbReference>
<evidence type="ECO:0000256" key="1">
    <source>
        <dbReference type="ARBA" id="ARBA00006643"/>
    </source>
</evidence>
<dbReference type="FunFam" id="1.25.40.10:FF:000344">
    <property type="entry name" value="Pentatricopeptide repeat-containing protein"/>
    <property type="match status" value="1"/>
</dbReference>
<name>A0A9Q1KGS6_9CARY</name>
<feature type="repeat" description="PPR" evidence="3">
    <location>
        <begin position="393"/>
        <end position="427"/>
    </location>
</feature>
<dbReference type="Pfam" id="PF14432">
    <property type="entry name" value="DYW_deaminase"/>
    <property type="match status" value="1"/>
</dbReference>
<dbReference type="AlphaFoldDB" id="A0A9Q1KGS6"/>
<comment type="caution">
    <text evidence="5">The sequence shown here is derived from an EMBL/GenBank/DDBJ whole genome shotgun (WGS) entry which is preliminary data.</text>
</comment>
<organism evidence="5 6">
    <name type="scientific">Carnegiea gigantea</name>
    <dbReference type="NCBI Taxonomy" id="171969"/>
    <lineage>
        <taxon>Eukaryota</taxon>
        <taxon>Viridiplantae</taxon>
        <taxon>Streptophyta</taxon>
        <taxon>Embryophyta</taxon>
        <taxon>Tracheophyta</taxon>
        <taxon>Spermatophyta</taxon>
        <taxon>Magnoliopsida</taxon>
        <taxon>eudicotyledons</taxon>
        <taxon>Gunneridae</taxon>
        <taxon>Pentapetalae</taxon>
        <taxon>Caryophyllales</taxon>
        <taxon>Cactineae</taxon>
        <taxon>Cactaceae</taxon>
        <taxon>Cactoideae</taxon>
        <taxon>Echinocereeae</taxon>
        <taxon>Carnegiea</taxon>
    </lineage>
</organism>
<evidence type="ECO:0000313" key="6">
    <source>
        <dbReference type="Proteomes" id="UP001153076"/>
    </source>
</evidence>
<keyword evidence="2" id="KW-0677">Repeat</keyword>
<feature type="repeat" description="PPR" evidence="3">
    <location>
        <begin position="89"/>
        <end position="123"/>
    </location>
</feature>
<feature type="domain" description="DYW" evidence="4">
    <location>
        <begin position="732"/>
        <end position="800"/>
    </location>
</feature>
<protein>
    <recommendedName>
        <fullName evidence="4">DYW domain-containing protein</fullName>
    </recommendedName>
</protein>
<evidence type="ECO:0000259" key="4">
    <source>
        <dbReference type="Pfam" id="PF14432"/>
    </source>
</evidence>
<dbReference type="SUPFAM" id="SSF48452">
    <property type="entry name" value="TPR-like"/>
    <property type="match status" value="1"/>
</dbReference>
<proteinExistence type="inferred from homology"/>
<dbReference type="Pfam" id="PF01535">
    <property type="entry name" value="PPR"/>
    <property type="match status" value="7"/>
</dbReference>
<dbReference type="Pfam" id="PF13041">
    <property type="entry name" value="PPR_2"/>
    <property type="match status" value="1"/>
</dbReference>
<dbReference type="InterPro" id="IPR011990">
    <property type="entry name" value="TPR-like_helical_dom_sf"/>
</dbReference>
<dbReference type="Gene3D" id="1.25.40.10">
    <property type="entry name" value="Tetratricopeptide repeat domain"/>
    <property type="match status" value="6"/>
</dbReference>
<dbReference type="OrthoDB" id="185373at2759"/>
<evidence type="ECO:0000256" key="2">
    <source>
        <dbReference type="ARBA" id="ARBA00022737"/>
    </source>
</evidence>
<dbReference type="Pfam" id="PF20431">
    <property type="entry name" value="E_motif"/>
    <property type="match status" value="1"/>
</dbReference>
<dbReference type="Proteomes" id="UP001153076">
    <property type="component" value="Unassembled WGS sequence"/>
</dbReference>
<dbReference type="GO" id="GO:0008270">
    <property type="term" value="F:zinc ion binding"/>
    <property type="evidence" value="ECO:0007669"/>
    <property type="project" value="InterPro"/>
</dbReference>
<evidence type="ECO:0000313" key="5">
    <source>
        <dbReference type="EMBL" id="KAJ8443255.1"/>
    </source>
</evidence>
<dbReference type="FunFam" id="1.25.40.10:FF:000090">
    <property type="entry name" value="Pentatricopeptide repeat-containing protein, chloroplastic"/>
    <property type="match status" value="1"/>
</dbReference>
<gene>
    <name evidence="5" type="ORF">Cgig2_010150</name>
</gene>
<reference evidence="5" key="1">
    <citation type="submission" date="2022-04" db="EMBL/GenBank/DDBJ databases">
        <title>Carnegiea gigantea Genome sequencing and assembly v2.</title>
        <authorList>
            <person name="Copetti D."/>
            <person name="Sanderson M.J."/>
            <person name="Burquez A."/>
            <person name="Wojciechowski M.F."/>
        </authorList>
    </citation>
    <scope>NUCLEOTIDE SEQUENCE</scope>
    <source>
        <strain evidence="5">SGP5-SGP5p</strain>
        <tissue evidence="5">Aerial part</tissue>
    </source>
</reference>
<comment type="similarity">
    <text evidence="1">Belongs to the PPR family. PCMP-H subfamily.</text>
</comment>
<dbReference type="NCBIfam" id="TIGR00756">
    <property type="entry name" value="PPR"/>
    <property type="match status" value="6"/>
</dbReference>
<evidence type="ECO:0000256" key="3">
    <source>
        <dbReference type="PROSITE-ProRule" id="PRU00708"/>
    </source>
</evidence>
<dbReference type="EMBL" id="JAKOGI010000123">
    <property type="protein sequence ID" value="KAJ8443255.1"/>
    <property type="molecule type" value="Genomic_DNA"/>
</dbReference>
<feature type="repeat" description="PPR" evidence="3">
    <location>
        <begin position="494"/>
        <end position="528"/>
    </location>
</feature>
<dbReference type="GO" id="GO:0003723">
    <property type="term" value="F:RNA binding"/>
    <property type="evidence" value="ECO:0007669"/>
    <property type="project" value="InterPro"/>
</dbReference>
<dbReference type="PROSITE" id="PS51375">
    <property type="entry name" value="PPR"/>
    <property type="match status" value="4"/>
</dbReference>
<dbReference type="FunFam" id="1.25.40.10:FF:000285">
    <property type="entry name" value="Pentatricopeptide repeat-containing protein, chloroplastic"/>
    <property type="match status" value="1"/>
</dbReference>
<accession>A0A9Q1KGS6</accession>
<dbReference type="InterPro" id="IPR032867">
    <property type="entry name" value="DYW_dom"/>
</dbReference>
<dbReference type="InterPro" id="IPR046848">
    <property type="entry name" value="E_motif"/>
</dbReference>
<dbReference type="GO" id="GO:0009451">
    <property type="term" value="P:RNA modification"/>
    <property type="evidence" value="ECO:0007669"/>
    <property type="project" value="InterPro"/>
</dbReference>
<dbReference type="InterPro" id="IPR002885">
    <property type="entry name" value="PPR_rpt"/>
</dbReference>
<feature type="repeat" description="PPR" evidence="3">
    <location>
        <begin position="159"/>
        <end position="193"/>
    </location>
</feature>